<comment type="caution">
    <text evidence="2">The sequence shown here is derived from an EMBL/GenBank/DDBJ whole genome shotgun (WGS) entry which is preliminary data.</text>
</comment>
<reference evidence="2 3" key="1">
    <citation type="submission" date="2024-06" db="EMBL/GenBank/DDBJ databases">
        <title>A chromosome level genome sequence of Diviner's sage (Salvia divinorum).</title>
        <authorList>
            <person name="Ford S.A."/>
            <person name="Ro D.-K."/>
            <person name="Ness R.W."/>
            <person name="Phillips M.A."/>
        </authorList>
    </citation>
    <scope>NUCLEOTIDE SEQUENCE [LARGE SCALE GENOMIC DNA]</scope>
    <source>
        <strain evidence="2">SAF-2024a</strain>
        <tissue evidence="2">Leaf</tissue>
    </source>
</reference>
<evidence type="ECO:0000313" key="2">
    <source>
        <dbReference type="EMBL" id="KAL1550908.1"/>
    </source>
</evidence>
<keyword evidence="3" id="KW-1185">Reference proteome</keyword>
<gene>
    <name evidence="2" type="ORF">AAHA92_18811</name>
</gene>
<dbReference type="EMBL" id="JBEAFC010000007">
    <property type="protein sequence ID" value="KAL1550908.1"/>
    <property type="molecule type" value="Genomic_DNA"/>
</dbReference>
<evidence type="ECO:0008006" key="4">
    <source>
        <dbReference type="Google" id="ProtNLM"/>
    </source>
</evidence>
<sequence>MAAALRRPALTLAAAFWTTRVCSTAFSEPLSYRRYVTRAPLAEMLLDHDAPTKVQMLPNILQPRVVLYDGVCHLSHAGVKRIISADKDRNITFCCVQSKEAEPYLKVCRVRRKDVLRRSFVFYEGPGSYHQGSAAALRVCSYLPLPYSALRALVVVPRPLRDAVYDYVAKRRYGWYGRGDDCLVLKEIKMLERFIDWEELLDRMKPERE</sequence>
<feature type="chain" id="PRO_5044896380" description="Thiol-disulfide oxidoreductase DCC" evidence="1">
    <location>
        <begin position="25"/>
        <end position="209"/>
    </location>
</feature>
<organism evidence="2 3">
    <name type="scientific">Salvia divinorum</name>
    <name type="common">Maria pastora</name>
    <name type="synonym">Diviner's sage</name>
    <dbReference type="NCBI Taxonomy" id="28513"/>
    <lineage>
        <taxon>Eukaryota</taxon>
        <taxon>Viridiplantae</taxon>
        <taxon>Streptophyta</taxon>
        <taxon>Embryophyta</taxon>
        <taxon>Tracheophyta</taxon>
        <taxon>Spermatophyta</taxon>
        <taxon>Magnoliopsida</taxon>
        <taxon>eudicotyledons</taxon>
        <taxon>Gunneridae</taxon>
        <taxon>Pentapetalae</taxon>
        <taxon>asterids</taxon>
        <taxon>lamiids</taxon>
        <taxon>Lamiales</taxon>
        <taxon>Lamiaceae</taxon>
        <taxon>Nepetoideae</taxon>
        <taxon>Mentheae</taxon>
        <taxon>Salviinae</taxon>
        <taxon>Salvia</taxon>
        <taxon>Salvia subgen. Calosphace</taxon>
    </lineage>
</organism>
<dbReference type="Proteomes" id="UP001567538">
    <property type="component" value="Unassembled WGS sequence"/>
</dbReference>
<name>A0ABD1H645_SALDI</name>
<proteinExistence type="predicted"/>
<evidence type="ECO:0000256" key="1">
    <source>
        <dbReference type="SAM" id="SignalP"/>
    </source>
</evidence>
<dbReference type="InterPro" id="IPR007263">
    <property type="entry name" value="DCC1-like"/>
</dbReference>
<dbReference type="InterPro" id="IPR052927">
    <property type="entry name" value="DCC_oxidoreductase"/>
</dbReference>
<dbReference type="PANTHER" id="PTHR33639">
    <property type="entry name" value="THIOL-DISULFIDE OXIDOREDUCTASE DCC"/>
    <property type="match status" value="1"/>
</dbReference>
<protein>
    <recommendedName>
        <fullName evidence="4">Thiol-disulfide oxidoreductase DCC</fullName>
    </recommendedName>
</protein>
<keyword evidence="1" id="KW-0732">Signal</keyword>
<evidence type="ECO:0000313" key="3">
    <source>
        <dbReference type="Proteomes" id="UP001567538"/>
    </source>
</evidence>
<accession>A0ABD1H645</accession>
<dbReference type="AlphaFoldDB" id="A0ABD1H645"/>
<dbReference type="Pfam" id="PF04134">
    <property type="entry name" value="DCC1-like"/>
    <property type="match status" value="1"/>
</dbReference>
<dbReference type="PANTHER" id="PTHR33639:SF1">
    <property type="entry name" value="T23E23.25"/>
    <property type="match status" value="1"/>
</dbReference>
<feature type="signal peptide" evidence="1">
    <location>
        <begin position="1"/>
        <end position="24"/>
    </location>
</feature>